<dbReference type="AlphaFoldDB" id="A0A9P7VU30"/>
<reference evidence="1" key="1">
    <citation type="submission" date="2020-11" db="EMBL/GenBank/DDBJ databases">
        <title>Adaptations for nitrogen fixation in a non-lichenized fungal sporocarp promotes dispersal by wood-feeding termites.</title>
        <authorList>
            <consortium name="DOE Joint Genome Institute"/>
            <person name="Koch R.A."/>
            <person name="Yoon G."/>
            <person name="Arayal U."/>
            <person name="Lail K."/>
            <person name="Amirebrahimi M."/>
            <person name="Labutti K."/>
            <person name="Lipzen A."/>
            <person name="Riley R."/>
            <person name="Barry K."/>
            <person name="Henrissat B."/>
            <person name="Grigoriev I.V."/>
            <person name="Herr J.R."/>
            <person name="Aime M.C."/>
        </authorList>
    </citation>
    <scope>NUCLEOTIDE SEQUENCE</scope>
    <source>
        <strain evidence="1">MCA 3950</strain>
    </source>
</reference>
<evidence type="ECO:0000313" key="1">
    <source>
        <dbReference type="EMBL" id="KAG7446592.1"/>
    </source>
</evidence>
<name>A0A9P7VU30_9AGAR</name>
<accession>A0A9P7VU30</accession>
<dbReference type="Proteomes" id="UP000812287">
    <property type="component" value="Unassembled WGS sequence"/>
</dbReference>
<dbReference type="GeneID" id="66102080"/>
<evidence type="ECO:0000313" key="2">
    <source>
        <dbReference type="Proteomes" id="UP000812287"/>
    </source>
</evidence>
<comment type="caution">
    <text evidence="1">The sequence shown here is derived from an EMBL/GenBank/DDBJ whole genome shotgun (WGS) entry which is preliminary data.</text>
</comment>
<protein>
    <submittedName>
        <fullName evidence="1">Uncharacterized protein</fullName>
    </submittedName>
</protein>
<proteinExistence type="predicted"/>
<gene>
    <name evidence="1" type="ORF">BT62DRAFT_128466</name>
</gene>
<dbReference type="OrthoDB" id="2798624at2759"/>
<keyword evidence="2" id="KW-1185">Reference proteome</keyword>
<organism evidence="1 2">
    <name type="scientific">Guyanagaster necrorhizus</name>
    <dbReference type="NCBI Taxonomy" id="856835"/>
    <lineage>
        <taxon>Eukaryota</taxon>
        <taxon>Fungi</taxon>
        <taxon>Dikarya</taxon>
        <taxon>Basidiomycota</taxon>
        <taxon>Agaricomycotina</taxon>
        <taxon>Agaricomycetes</taxon>
        <taxon>Agaricomycetidae</taxon>
        <taxon>Agaricales</taxon>
        <taxon>Marasmiineae</taxon>
        <taxon>Physalacriaceae</taxon>
        <taxon>Guyanagaster</taxon>
    </lineage>
</organism>
<sequence>MEKLVKSLIDLGLQTEEPVFPRVYRAVLAGESHNEAVVEAIRDAASKPPSPWSSIIPAVIGPHTNDQYISALNMTLQCRRENRELQAVKKFWKGVAKEDEANADLVTPSAPTLSAVQVALSKERQYAVDNLLTKLRDGTIPVRNQVLRQAGVQSERTTSNVTANESGVATGLLFLHSEPSSSLDNSVSQSSSSGPILAPLASQKFKEGLIASHLLEILGVAQGRLQAGKAR</sequence>
<dbReference type="RefSeq" id="XP_043040092.1">
    <property type="nucleotide sequence ID" value="XM_043179786.1"/>
</dbReference>
<dbReference type="EMBL" id="MU250534">
    <property type="protein sequence ID" value="KAG7446592.1"/>
    <property type="molecule type" value="Genomic_DNA"/>
</dbReference>